<dbReference type="Proteomes" id="UP000465266">
    <property type="component" value="Unassembled WGS sequence"/>
</dbReference>
<proteinExistence type="predicted"/>
<dbReference type="SUPFAM" id="SSF52540">
    <property type="entry name" value="P-loop containing nucleoside triphosphate hydrolases"/>
    <property type="match status" value="1"/>
</dbReference>
<gene>
    <name evidence="2" type="ORF">IFM53868_03711</name>
</gene>
<accession>A0ABQ1AJP8</accession>
<comment type="caution">
    <text evidence="2">The sequence shown here is derived from an EMBL/GenBank/DDBJ whole genome shotgun (WGS) entry which is preliminary data.</text>
</comment>
<feature type="compositionally biased region" description="Low complexity" evidence="1">
    <location>
        <begin position="14"/>
        <end position="36"/>
    </location>
</feature>
<sequence length="251" mass="27432">MLSHAKIIFRKLRGSSSRSSRGSEPAPSAPATTAESGIVNPSPRAIHFSDVRRSPTELPRKPWSDAQSISIIVVNAKGAADDLKLYRITFAIITSIVSASSHPAPRGLNMALSSLMQHVCLIFTYDSSSRESWDEVVAAYKRMRNRCKDGVLPFLATMIAAMGEGEGEASVLHAEAEAFAAQWDCLFAKFSPITGRGICDAVGSLVELAHGARDQYTKDQQGHTQRHKRAETLQALFSSYKCPARDWHHHG</sequence>
<dbReference type="EMBL" id="BLKG01000030">
    <property type="protein sequence ID" value="GFF83169.1"/>
    <property type="molecule type" value="Genomic_DNA"/>
</dbReference>
<feature type="region of interest" description="Disordered" evidence="1">
    <location>
        <begin position="12"/>
        <end position="42"/>
    </location>
</feature>
<evidence type="ECO:0000256" key="1">
    <source>
        <dbReference type="SAM" id="MobiDB-lite"/>
    </source>
</evidence>
<protein>
    <submittedName>
        <fullName evidence="2">Uncharacterized protein</fullName>
    </submittedName>
</protein>
<dbReference type="InterPro" id="IPR027417">
    <property type="entry name" value="P-loop_NTPase"/>
</dbReference>
<organism evidence="2 3">
    <name type="scientific">Aspergillus udagawae</name>
    <dbReference type="NCBI Taxonomy" id="91492"/>
    <lineage>
        <taxon>Eukaryota</taxon>
        <taxon>Fungi</taxon>
        <taxon>Dikarya</taxon>
        <taxon>Ascomycota</taxon>
        <taxon>Pezizomycotina</taxon>
        <taxon>Eurotiomycetes</taxon>
        <taxon>Eurotiomycetidae</taxon>
        <taxon>Eurotiales</taxon>
        <taxon>Aspergillaceae</taxon>
        <taxon>Aspergillus</taxon>
        <taxon>Aspergillus subgen. Fumigati</taxon>
    </lineage>
</organism>
<reference evidence="2 3" key="1">
    <citation type="submission" date="2020-01" db="EMBL/GenBank/DDBJ databases">
        <title>Draft genome sequence of Aspergillus udagawae IFM 53868.</title>
        <authorList>
            <person name="Takahashi H."/>
            <person name="Yaguchi T."/>
        </authorList>
    </citation>
    <scope>NUCLEOTIDE SEQUENCE [LARGE SCALE GENOMIC DNA]</scope>
    <source>
        <strain evidence="2 3">IFM 53868</strain>
    </source>
</reference>
<evidence type="ECO:0000313" key="2">
    <source>
        <dbReference type="EMBL" id="GFF83169.1"/>
    </source>
</evidence>
<name>A0ABQ1AJP8_9EURO</name>
<keyword evidence="3" id="KW-1185">Reference proteome</keyword>
<dbReference type="Gene3D" id="3.40.50.300">
    <property type="entry name" value="P-loop containing nucleotide triphosphate hydrolases"/>
    <property type="match status" value="1"/>
</dbReference>
<evidence type="ECO:0000313" key="3">
    <source>
        <dbReference type="Proteomes" id="UP000465266"/>
    </source>
</evidence>